<name>A0A919VLW4_9ACTN</name>
<dbReference type="Gene3D" id="2.130.10.10">
    <property type="entry name" value="YVTN repeat-like/Quinoprotein amine dehydrogenase"/>
    <property type="match status" value="1"/>
</dbReference>
<evidence type="ECO:0000313" key="4">
    <source>
        <dbReference type="Proteomes" id="UP000680865"/>
    </source>
</evidence>
<dbReference type="InterPro" id="IPR002372">
    <property type="entry name" value="PQQ_rpt_dom"/>
</dbReference>
<proteinExistence type="predicted"/>
<feature type="domain" description="Pyrrolo-quinoline quinone repeat" evidence="2">
    <location>
        <begin position="143"/>
        <end position="366"/>
    </location>
</feature>
<dbReference type="InterPro" id="IPR011047">
    <property type="entry name" value="Quinoprotein_ADH-like_sf"/>
</dbReference>
<dbReference type="PANTHER" id="PTHR34512:SF30">
    <property type="entry name" value="OUTER MEMBRANE PROTEIN ASSEMBLY FACTOR BAMB"/>
    <property type="match status" value="1"/>
</dbReference>
<dbReference type="Proteomes" id="UP000680865">
    <property type="component" value="Unassembled WGS sequence"/>
</dbReference>
<dbReference type="InterPro" id="IPR015943">
    <property type="entry name" value="WD40/YVTN_repeat-like_dom_sf"/>
</dbReference>
<evidence type="ECO:0000313" key="3">
    <source>
        <dbReference type="EMBL" id="GIM71034.1"/>
    </source>
</evidence>
<protein>
    <recommendedName>
        <fullName evidence="2">Pyrrolo-quinoline quinone repeat domain-containing protein</fullName>
    </recommendedName>
</protein>
<feature type="signal peptide" evidence="1">
    <location>
        <begin position="1"/>
        <end position="26"/>
    </location>
</feature>
<organism evidence="3 4">
    <name type="scientific">Winogradskya consettensis</name>
    <dbReference type="NCBI Taxonomy" id="113560"/>
    <lineage>
        <taxon>Bacteria</taxon>
        <taxon>Bacillati</taxon>
        <taxon>Actinomycetota</taxon>
        <taxon>Actinomycetes</taxon>
        <taxon>Micromonosporales</taxon>
        <taxon>Micromonosporaceae</taxon>
        <taxon>Winogradskya</taxon>
    </lineage>
</organism>
<dbReference type="AlphaFoldDB" id="A0A919VLW4"/>
<dbReference type="Pfam" id="PF13360">
    <property type="entry name" value="PQQ_2"/>
    <property type="match status" value="1"/>
</dbReference>
<reference evidence="3" key="1">
    <citation type="submission" date="2021-03" db="EMBL/GenBank/DDBJ databases">
        <title>Whole genome shotgun sequence of Actinoplanes consettensis NBRC 14913.</title>
        <authorList>
            <person name="Komaki H."/>
            <person name="Tamura T."/>
        </authorList>
    </citation>
    <scope>NUCLEOTIDE SEQUENCE</scope>
    <source>
        <strain evidence="3">NBRC 14913</strain>
    </source>
</reference>
<evidence type="ECO:0000256" key="1">
    <source>
        <dbReference type="SAM" id="SignalP"/>
    </source>
</evidence>
<accession>A0A919VLW4</accession>
<dbReference type="SUPFAM" id="SSF50998">
    <property type="entry name" value="Quinoprotein alcohol dehydrogenase-like"/>
    <property type="match status" value="2"/>
</dbReference>
<keyword evidence="1" id="KW-0732">Signal</keyword>
<sequence>MPGVKIIRAALTGILATSLLAGPAQADWTHDGGSPYANFYNPYEQPPRFTGMSLSWSVQLAPDNEVCTQFGAPVVHAGRMFVRTGHSVDSYDGGTGKKLWSWRLGHWGPRAVDRERAGAMVVAGGMLLTLTTTCRKAGSSPSYLTAVNELTGARRWRVRLPVSTFELVADRGIALVSGWAAKQSNVTAYRISDGTKLWRRTDGWTRSVAALGTILVTRRDGRGAYALAMTTGRILWRTAKKWSVLAGSPSVFYARAGDRIVRVRSGTGKAYAGSGFPAGPFTISGNQLFVSRSGKVEVREVTGQLVKVYHGLPAAAQQPVYARDQLYVGTTFVDPDTGNRRLDVPVVGRPRTHPVVTDGRIYYVEDDWVLRSYLVG</sequence>
<feature type="chain" id="PRO_5037552215" description="Pyrrolo-quinoline quinone repeat domain-containing protein" evidence="1">
    <location>
        <begin position="27"/>
        <end position="376"/>
    </location>
</feature>
<keyword evidence="4" id="KW-1185">Reference proteome</keyword>
<dbReference type="EMBL" id="BOQP01000008">
    <property type="protein sequence ID" value="GIM71034.1"/>
    <property type="molecule type" value="Genomic_DNA"/>
</dbReference>
<evidence type="ECO:0000259" key="2">
    <source>
        <dbReference type="Pfam" id="PF13360"/>
    </source>
</evidence>
<dbReference type="PANTHER" id="PTHR34512">
    <property type="entry name" value="CELL SURFACE PROTEIN"/>
    <property type="match status" value="1"/>
</dbReference>
<comment type="caution">
    <text evidence="3">The sequence shown here is derived from an EMBL/GenBank/DDBJ whole genome shotgun (WGS) entry which is preliminary data.</text>
</comment>
<gene>
    <name evidence="3" type="ORF">Aco04nite_23400</name>
</gene>